<evidence type="ECO:0000313" key="2">
    <source>
        <dbReference type="EMBL" id="KAH3787677.1"/>
    </source>
</evidence>
<dbReference type="AlphaFoldDB" id="A0A9D4EWU0"/>
<keyword evidence="3" id="KW-1185">Reference proteome</keyword>
<gene>
    <name evidence="2" type="ORF">DPMN_165804</name>
</gene>
<feature type="region of interest" description="Disordered" evidence="1">
    <location>
        <begin position="471"/>
        <end position="527"/>
    </location>
</feature>
<accession>A0A9D4EWU0</accession>
<feature type="region of interest" description="Disordered" evidence="1">
    <location>
        <begin position="299"/>
        <end position="333"/>
    </location>
</feature>
<feature type="compositionally biased region" description="Polar residues" evidence="1">
    <location>
        <begin position="485"/>
        <end position="498"/>
    </location>
</feature>
<reference evidence="2" key="2">
    <citation type="submission" date="2020-11" db="EMBL/GenBank/DDBJ databases">
        <authorList>
            <person name="McCartney M.A."/>
            <person name="Auch B."/>
            <person name="Kono T."/>
            <person name="Mallez S."/>
            <person name="Becker A."/>
            <person name="Gohl D.M."/>
            <person name="Silverstein K.A.T."/>
            <person name="Koren S."/>
            <person name="Bechman K.B."/>
            <person name="Herman A."/>
            <person name="Abrahante J.E."/>
            <person name="Garbe J."/>
        </authorList>
    </citation>
    <scope>NUCLEOTIDE SEQUENCE</scope>
    <source>
        <strain evidence="2">Duluth1</strain>
        <tissue evidence="2">Whole animal</tissue>
    </source>
</reference>
<reference evidence="2" key="1">
    <citation type="journal article" date="2019" name="bioRxiv">
        <title>The Genome of the Zebra Mussel, Dreissena polymorpha: A Resource for Invasive Species Research.</title>
        <authorList>
            <person name="McCartney M.A."/>
            <person name="Auch B."/>
            <person name="Kono T."/>
            <person name="Mallez S."/>
            <person name="Zhang Y."/>
            <person name="Obille A."/>
            <person name="Becker A."/>
            <person name="Abrahante J.E."/>
            <person name="Garbe J."/>
            <person name="Badalamenti J.P."/>
            <person name="Herman A."/>
            <person name="Mangelson H."/>
            <person name="Liachko I."/>
            <person name="Sullivan S."/>
            <person name="Sone E.D."/>
            <person name="Koren S."/>
            <person name="Silverstein K.A.T."/>
            <person name="Beckman K.B."/>
            <person name="Gohl D.M."/>
        </authorList>
    </citation>
    <scope>NUCLEOTIDE SEQUENCE</scope>
    <source>
        <strain evidence="2">Duluth1</strain>
        <tissue evidence="2">Whole animal</tissue>
    </source>
</reference>
<name>A0A9D4EWU0_DREPO</name>
<sequence>MARQRPTRLVMGPCIAEIDRIVIREVHHQLEVNWCRNEEVIGAPGLVIVPCIVEIDRIVIREVQYKFEVNRCRNEEIIVKGNFGRVWSMWAGPQVEIDRIVIREVQYQFEVNRCRNEEIIVKGNFGWVWSMWAGRPRIDCIVIREVQYQFEVNRCRNEEIIVKAILGGCGLVMGPCIVEIDPNVIREVQYQFEVNPCRNEKIIVNGIFWWVWPMWAGAPGLGLGPCIVEIDPNVITKVQYQFEVNPCRNEKIIVNGNFWWVWPMWAGRPRIDRIVIREVQYQFEVNRCRNKEVNFQGSSAFSVGGDSGQDGRTDRQTDGRTDGRTDGGDNHNIPTFFSKSPITHLSLLLQLERAQDLLTCTYFLIEGTSAGGSANPAESATLEPDVFYTAMFAVSPKIQRSRQPLIQDLEDRGPEPLLWLSHYTFQERDWYIDGDRGPEPILWLSHYTFQERDWRERDRELTNMEDVREHRGCGPREWTRGGGTQCAQRTGETVSGLKTTAGDESGHKGRAACCTPSAELRPDKNLS</sequence>
<feature type="compositionally biased region" description="Basic and acidic residues" evidence="1">
    <location>
        <begin position="309"/>
        <end position="329"/>
    </location>
</feature>
<evidence type="ECO:0000256" key="1">
    <source>
        <dbReference type="SAM" id="MobiDB-lite"/>
    </source>
</evidence>
<dbReference type="Proteomes" id="UP000828390">
    <property type="component" value="Unassembled WGS sequence"/>
</dbReference>
<evidence type="ECO:0000313" key="3">
    <source>
        <dbReference type="Proteomes" id="UP000828390"/>
    </source>
</evidence>
<protein>
    <submittedName>
        <fullName evidence="2">Uncharacterized protein</fullName>
    </submittedName>
</protein>
<organism evidence="2 3">
    <name type="scientific">Dreissena polymorpha</name>
    <name type="common">Zebra mussel</name>
    <name type="synonym">Mytilus polymorpha</name>
    <dbReference type="NCBI Taxonomy" id="45954"/>
    <lineage>
        <taxon>Eukaryota</taxon>
        <taxon>Metazoa</taxon>
        <taxon>Spiralia</taxon>
        <taxon>Lophotrochozoa</taxon>
        <taxon>Mollusca</taxon>
        <taxon>Bivalvia</taxon>
        <taxon>Autobranchia</taxon>
        <taxon>Heteroconchia</taxon>
        <taxon>Euheterodonta</taxon>
        <taxon>Imparidentia</taxon>
        <taxon>Neoheterodontei</taxon>
        <taxon>Myida</taxon>
        <taxon>Dreissenoidea</taxon>
        <taxon>Dreissenidae</taxon>
        <taxon>Dreissena</taxon>
    </lineage>
</organism>
<comment type="caution">
    <text evidence="2">The sequence shown here is derived from an EMBL/GenBank/DDBJ whole genome shotgun (WGS) entry which is preliminary data.</text>
</comment>
<dbReference type="EMBL" id="JAIWYP010000008">
    <property type="protein sequence ID" value="KAH3787677.1"/>
    <property type="molecule type" value="Genomic_DNA"/>
</dbReference>
<proteinExistence type="predicted"/>